<evidence type="ECO:0000313" key="7">
    <source>
        <dbReference type="EMBL" id="NIZ60515.1"/>
    </source>
</evidence>
<dbReference type="EMBL" id="QHLQ01000004">
    <property type="protein sequence ID" value="NIZ60515.1"/>
    <property type="molecule type" value="Genomic_DNA"/>
</dbReference>
<keyword evidence="5 6" id="KW-0472">Membrane</keyword>
<dbReference type="Pfam" id="PF01810">
    <property type="entry name" value="LysE"/>
    <property type="match status" value="1"/>
</dbReference>
<comment type="subcellular location">
    <subcellularLocation>
        <location evidence="1">Cell membrane</location>
        <topology evidence="1">Multi-pass membrane protein</topology>
    </subcellularLocation>
</comment>
<dbReference type="RefSeq" id="WP_167683087.1">
    <property type="nucleotide sequence ID" value="NZ_QHLQ01000004.1"/>
</dbReference>
<keyword evidence="3 6" id="KW-0812">Transmembrane</keyword>
<dbReference type="Proteomes" id="UP001429564">
    <property type="component" value="Unassembled WGS sequence"/>
</dbReference>
<sequence length="198" mass="21695">MTQTLVSLAAFLFPLAYSPGPGNMFFAANGARFGLLATLRANFGYHLATWLVTAAIGLGFVTTLDRFPQIFVLLKWAGAVYVFWLAWKLIRSGVLQGNESARPASFVDGAVLLLLNPKGYVIIALMFSQFLTPSNTDAVTFILLITTAFTLNNFIAFVVWTMIGDQIASHFRSPDSARRLNTLFGGMLALVAMWMLIS</sequence>
<dbReference type="PANTHER" id="PTHR30086:SF20">
    <property type="entry name" value="ARGININE EXPORTER PROTEIN ARGO-RELATED"/>
    <property type="match status" value="1"/>
</dbReference>
<evidence type="ECO:0000313" key="8">
    <source>
        <dbReference type="Proteomes" id="UP001429564"/>
    </source>
</evidence>
<keyword evidence="4 6" id="KW-1133">Transmembrane helix</keyword>
<organism evidence="7 8">
    <name type="scientific">Parasedimentitalea denitrificans</name>
    <dbReference type="NCBI Taxonomy" id="2211118"/>
    <lineage>
        <taxon>Bacteria</taxon>
        <taxon>Pseudomonadati</taxon>
        <taxon>Pseudomonadota</taxon>
        <taxon>Alphaproteobacteria</taxon>
        <taxon>Rhodobacterales</taxon>
        <taxon>Paracoccaceae</taxon>
        <taxon>Parasedimentitalea</taxon>
    </lineage>
</organism>
<comment type="caution">
    <text evidence="7">The sequence shown here is derived from an EMBL/GenBank/DDBJ whole genome shotgun (WGS) entry which is preliminary data.</text>
</comment>
<keyword evidence="2" id="KW-1003">Cell membrane</keyword>
<feature type="transmembrane region" description="Helical" evidence="6">
    <location>
        <begin position="71"/>
        <end position="90"/>
    </location>
</feature>
<feature type="transmembrane region" description="Helical" evidence="6">
    <location>
        <begin position="180"/>
        <end position="197"/>
    </location>
</feature>
<feature type="transmembrane region" description="Helical" evidence="6">
    <location>
        <begin position="43"/>
        <end position="64"/>
    </location>
</feature>
<gene>
    <name evidence="7" type="ORF">DL239_05945</name>
</gene>
<dbReference type="PANTHER" id="PTHR30086">
    <property type="entry name" value="ARGININE EXPORTER PROTEIN ARGO"/>
    <property type="match status" value="1"/>
</dbReference>
<evidence type="ECO:0000256" key="1">
    <source>
        <dbReference type="ARBA" id="ARBA00004651"/>
    </source>
</evidence>
<evidence type="ECO:0000256" key="5">
    <source>
        <dbReference type="ARBA" id="ARBA00023136"/>
    </source>
</evidence>
<feature type="transmembrane region" description="Helical" evidence="6">
    <location>
        <begin position="138"/>
        <end position="160"/>
    </location>
</feature>
<reference evidence="7 8" key="1">
    <citation type="submission" date="2018-05" db="EMBL/GenBank/DDBJ databases">
        <authorList>
            <person name="Zhang Y.-J."/>
        </authorList>
    </citation>
    <scope>NUCLEOTIDE SEQUENCE [LARGE SCALE GENOMIC DNA]</scope>
    <source>
        <strain evidence="7 8">CY04</strain>
    </source>
</reference>
<dbReference type="InterPro" id="IPR001123">
    <property type="entry name" value="LeuE-type"/>
</dbReference>
<evidence type="ECO:0000256" key="2">
    <source>
        <dbReference type="ARBA" id="ARBA00022475"/>
    </source>
</evidence>
<protein>
    <submittedName>
        <fullName evidence="7">Lysine transporter LysE</fullName>
    </submittedName>
</protein>
<evidence type="ECO:0000256" key="6">
    <source>
        <dbReference type="SAM" id="Phobius"/>
    </source>
</evidence>
<evidence type="ECO:0000256" key="4">
    <source>
        <dbReference type="ARBA" id="ARBA00022989"/>
    </source>
</evidence>
<name>A0ABX0W725_9RHOB</name>
<keyword evidence="8" id="KW-1185">Reference proteome</keyword>
<accession>A0ABX0W725</accession>
<proteinExistence type="predicted"/>
<evidence type="ECO:0000256" key="3">
    <source>
        <dbReference type="ARBA" id="ARBA00022692"/>
    </source>
</evidence>